<evidence type="ECO:0000313" key="1">
    <source>
        <dbReference type="EMBL" id="KPJ22542.1"/>
    </source>
</evidence>
<gene>
    <name evidence="1" type="ORF">AKK44_03955</name>
</gene>
<name>A0A0P6SM42_9STRE</name>
<comment type="caution">
    <text evidence="1">The sequence shown here is derived from an EMBL/GenBank/DDBJ whole genome shotgun (WGS) entry which is preliminary data.</text>
</comment>
<reference evidence="1 2" key="1">
    <citation type="submission" date="2015-08" db="EMBL/GenBank/DDBJ databases">
        <title>Genome sequence of Streptococcus phocae subsp. phocae ATCC 51973T isolated from liver specimen obtained from seal.</title>
        <authorList>
            <person name="Avendano-Herrera R."/>
        </authorList>
    </citation>
    <scope>NUCLEOTIDE SEQUENCE [LARGE SCALE GENOMIC DNA]</scope>
    <source>
        <strain evidence="1 2">ATCC 51973</strain>
    </source>
</reference>
<organism evidence="1 2">
    <name type="scientific">Streptococcus phocae</name>
    <dbReference type="NCBI Taxonomy" id="119224"/>
    <lineage>
        <taxon>Bacteria</taxon>
        <taxon>Bacillati</taxon>
        <taxon>Bacillota</taxon>
        <taxon>Bacilli</taxon>
        <taxon>Lactobacillales</taxon>
        <taxon>Streptococcaceae</taxon>
        <taxon>Streptococcus</taxon>
    </lineage>
</organism>
<sequence length="151" mass="17029">MKRRLVLAVSLVIAFIALSIKTIHSTDYSDLSQKEISNLIKVRSERIVTYHDNATINKMITYLAKLKKQGLLTEEYLMTYIFADESTFVTKKSRIIADPNGGYWTCFEGEEGDGDVKIGLDGKAELNLFSSESTSIGELQEAVLNWYHNTP</sequence>
<dbReference type="RefSeq" id="WP_054278613.1">
    <property type="nucleotide sequence ID" value="NZ_LHQM01000012.1"/>
</dbReference>
<keyword evidence="2" id="KW-1185">Reference proteome</keyword>
<dbReference type="AlphaFoldDB" id="A0A0P6SM42"/>
<proteinExistence type="predicted"/>
<dbReference type="Proteomes" id="UP000049578">
    <property type="component" value="Unassembled WGS sequence"/>
</dbReference>
<dbReference type="EMBL" id="LHQM01000012">
    <property type="protein sequence ID" value="KPJ22542.1"/>
    <property type="molecule type" value="Genomic_DNA"/>
</dbReference>
<dbReference type="PATRIC" id="fig|119224.3.peg.320"/>
<accession>A0A0P6SM42</accession>
<protein>
    <submittedName>
        <fullName evidence="1">Uncharacterized protein</fullName>
    </submittedName>
</protein>
<evidence type="ECO:0000313" key="2">
    <source>
        <dbReference type="Proteomes" id="UP000049578"/>
    </source>
</evidence>